<feature type="compositionally biased region" description="Basic and acidic residues" evidence="16">
    <location>
        <begin position="308"/>
        <end position="338"/>
    </location>
</feature>
<evidence type="ECO:0000256" key="15">
    <source>
        <dbReference type="HAMAP-Rule" id="MF_00104"/>
    </source>
</evidence>
<dbReference type="CDD" id="cd10845">
    <property type="entry name" value="DSRM_RNAse_III_family"/>
    <property type="match status" value="1"/>
</dbReference>
<comment type="subcellular location">
    <subcellularLocation>
        <location evidence="2 15">Cytoplasm</location>
    </subcellularLocation>
</comment>
<keyword evidence="6 15" id="KW-0698">rRNA processing</keyword>
<keyword evidence="8 15" id="KW-0819">tRNA processing</keyword>
<feature type="active site" evidence="15">
    <location>
        <position position="114"/>
    </location>
</feature>
<protein>
    <recommendedName>
        <fullName evidence="15">Ribonuclease 3</fullName>
        <ecNumber evidence="15">3.1.26.3</ecNumber>
    </recommendedName>
    <alternativeName>
        <fullName evidence="15">Ribonuclease III</fullName>
        <shortName evidence="15">RNase III</shortName>
    </alternativeName>
</protein>
<proteinExistence type="inferred from homology"/>
<dbReference type="PANTHER" id="PTHR11207">
    <property type="entry name" value="RIBONUCLEASE III"/>
    <property type="match status" value="1"/>
</dbReference>
<feature type="domain" description="DRBM" evidence="17">
    <location>
        <begin position="152"/>
        <end position="222"/>
    </location>
</feature>
<dbReference type="EC" id="3.1.26.3" evidence="15"/>
<dbReference type="GO" id="GO:0008033">
    <property type="term" value="P:tRNA processing"/>
    <property type="evidence" value="ECO:0007669"/>
    <property type="project" value="UniProtKB-KW"/>
</dbReference>
<keyword evidence="9 15" id="KW-0540">Nuclease</keyword>
<dbReference type="RefSeq" id="WP_122166835.1">
    <property type="nucleotide sequence ID" value="NZ_LR025742.1"/>
</dbReference>
<evidence type="ECO:0000259" key="18">
    <source>
        <dbReference type="PROSITE" id="PS50142"/>
    </source>
</evidence>
<dbReference type="PANTHER" id="PTHR11207:SF0">
    <property type="entry name" value="RIBONUCLEASE 3"/>
    <property type="match status" value="1"/>
</dbReference>
<feature type="domain" description="RNase III" evidence="18">
    <location>
        <begin position="3"/>
        <end position="125"/>
    </location>
</feature>
<keyword evidence="14 15" id="KW-0694">RNA-binding</keyword>
<comment type="cofactor">
    <cofactor evidence="15">
        <name>Mg(2+)</name>
        <dbReference type="ChEBI" id="CHEBI:18420"/>
    </cofactor>
</comment>
<dbReference type="GO" id="GO:0010468">
    <property type="term" value="P:regulation of gene expression"/>
    <property type="evidence" value="ECO:0007669"/>
    <property type="project" value="TreeGrafter"/>
</dbReference>
<keyword evidence="10 15" id="KW-0479">Metal-binding</keyword>
<evidence type="ECO:0000313" key="20">
    <source>
        <dbReference type="Proteomes" id="UP000268684"/>
    </source>
</evidence>
<dbReference type="CDD" id="cd00593">
    <property type="entry name" value="RIBOc"/>
    <property type="match status" value="1"/>
</dbReference>
<dbReference type="NCBIfam" id="TIGR02191">
    <property type="entry name" value="RNaseIII"/>
    <property type="match status" value="1"/>
</dbReference>
<dbReference type="InterPro" id="IPR011907">
    <property type="entry name" value="RNase_III"/>
</dbReference>
<dbReference type="PROSITE" id="PS00517">
    <property type="entry name" value="RNASE_3_1"/>
    <property type="match status" value="1"/>
</dbReference>
<dbReference type="Pfam" id="PF14622">
    <property type="entry name" value="Ribonucleas_3_3"/>
    <property type="match status" value="1"/>
</dbReference>
<keyword evidence="5 15" id="KW-0963">Cytoplasm</keyword>
<dbReference type="GO" id="GO:0003725">
    <property type="term" value="F:double-stranded RNA binding"/>
    <property type="evidence" value="ECO:0007669"/>
    <property type="project" value="TreeGrafter"/>
</dbReference>
<feature type="region of interest" description="Disordered" evidence="16">
    <location>
        <begin position="308"/>
        <end position="406"/>
    </location>
</feature>
<dbReference type="Pfam" id="PF00035">
    <property type="entry name" value="dsrm"/>
    <property type="match status" value="1"/>
</dbReference>
<dbReference type="SUPFAM" id="SSF54768">
    <property type="entry name" value="dsRNA-binding domain-like"/>
    <property type="match status" value="1"/>
</dbReference>
<dbReference type="GO" id="GO:0004525">
    <property type="term" value="F:ribonuclease III activity"/>
    <property type="evidence" value="ECO:0007669"/>
    <property type="project" value="UniProtKB-UniRule"/>
</dbReference>
<dbReference type="EMBL" id="LR025742">
    <property type="protein sequence ID" value="VBB11222.1"/>
    <property type="molecule type" value="Genomic_DNA"/>
</dbReference>
<dbReference type="GO" id="GO:0005737">
    <property type="term" value="C:cytoplasm"/>
    <property type="evidence" value="ECO:0007669"/>
    <property type="project" value="UniProtKB-SubCell"/>
</dbReference>
<keyword evidence="15" id="KW-0699">rRNA-binding</keyword>
<name>A0AAJ5NAC8_9BURK</name>
<dbReference type="SMART" id="SM00535">
    <property type="entry name" value="RIBOc"/>
    <property type="match status" value="1"/>
</dbReference>
<comment type="function">
    <text evidence="15">Digests double-stranded RNA. Involved in the processing of primary rRNA transcript to yield the immediate precursors to the large and small rRNAs (23S and 16S). Processes some mRNAs, and tRNAs when they are encoded in the rRNA operon. Processes pre-crRNA and tracrRNA of type II CRISPR loci if present in the organism.</text>
</comment>
<comment type="catalytic activity">
    <reaction evidence="1 15">
        <text>Endonucleolytic cleavage to 5'-phosphomonoester.</text>
        <dbReference type="EC" id="3.1.26.3"/>
    </reaction>
</comment>
<dbReference type="FunFam" id="1.10.1520.10:FF:000001">
    <property type="entry name" value="Ribonuclease 3"/>
    <property type="match status" value="1"/>
</dbReference>
<sequence length="406" mass="42698">MPLSQLESRLRYEFRNAELLRQALTHRSHSATHNERLEFLGDSVLNCAVAALLFQRFSKLDEGDLSRVRANLVKQQSLYEIAQALNIADGLRLGEGELRSGGFRRPSILADAFEAIIGAVFLDGGFEAAQGVIKRLYIPILDHIDPRTLGKDAKTLLQEYLQGHKIALPTYTVVATHGAAHNQQFEVECTVPKLDVKVSGSGASRRAAEQAAAKKALDEVMAAAPMLAAKPKRSKNARGSKHVEPEIVPGVKGVQEALDLRSPERKERAAAREAKAVGAVPAVTAAAGAEPAVAPMAAIRAAHVETAADKGERAAKPATDKVAEKPADRADKAAEKPAEALPRAADKPAGNPTDPAAPSADKSSAGSDPAARATVRARDAAAPDSETPPGGASLAAAQARVADADH</sequence>
<dbReference type="GO" id="GO:0019843">
    <property type="term" value="F:rRNA binding"/>
    <property type="evidence" value="ECO:0007669"/>
    <property type="project" value="UniProtKB-KW"/>
</dbReference>
<gene>
    <name evidence="15 19" type="primary">rnc</name>
    <name evidence="19" type="ORF">BSTAB16_1347</name>
</gene>
<feature type="active site" evidence="15">
    <location>
        <position position="42"/>
    </location>
</feature>
<evidence type="ECO:0000256" key="3">
    <source>
        <dbReference type="ARBA" id="ARBA00010183"/>
    </source>
</evidence>
<evidence type="ECO:0000256" key="13">
    <source>
        <dbReference type="ARBA" id="ARBA00022842"/>
    </source>
</evidence>
<evidence type="ECO:0000256" key="8">
    <source>
        <dbReference type="ARBA" id="ARBA00022694"/>
    </source>
</evidence>
<dbReference type="HAMAP" id="MF_00104">
    <property type="entry name" value="RNase_III"/>
    <property type="match status" value="1"/>
</dbReference>
<keyword evidence="7 15" id="KW-0507">mRNA processing</keyword>
<evidence type="ECO:0000256" key="1">
    <source>
        <dbReference type="ARBA" id="ARBA00000109"/>
    </source>
</evidence>
<comment type="similarity">
    <text evidence="3">Belongs to the ribonuclease III family.</text>
</comment>
<dbReference type="GO" id="GO:0046872">
    <property type="term" value="F:metal ion binding"/>
    <property type="evidence" value="ECO:0007669"/>
    <property type="project" value="UniProtKB-KW"/>
</dbReference>
<feature type="binding site" evidence="15">
    <location>
        <position position="111"/>
    </location>
    <ligand>
        <name>Mg(2+)</name>
        <dbReference type="ChEBI" id="CHEBI:18420"/>
    </ligand>
</feature>
<dbReference type="GO" id="GO:0042802">
    <property type="term" value="F:identical protein binding"/>
    <property type="evidence" value="ECO:0007669"/>
    <property type="project" value="UniProtKB-ARBA"/>
</dbReference>
<dbReference type="Gene3D" id="3.30.160.20">
    <property type="match status" value="1"/>
</dbReference>
<dbReference type="GeneID" id="71053825"/>
<feature type="binding site" evidence="15">
    <location>
        <position position="114"/>
    </location>
    <ligand>
        <name>Mg(2+)</name>
        <dbReference type="ChEBI" id="CHEBI:18420"/>
    </ligand>
</feature>
<evidence type="ECO:0000313" key="19">
    <source>
        <dbReference type="EMBL" id="VBB11222.1"/>
    </source>
</evidence>
<keyword evidence="20" id="KW-1185">Reference proteome</keyword>
<evidence type="ECO:0000256" key="14">
    <source>
        <dbReference type="ARBA" id="ARBA00022884"/>
    </source>
</evidence>
<dbReference type="AlphaFoldDB" id="A0AAJ5NAC8"/>
<keyword evidence="12 15" id="KW-0378">Hydrolase</keyword>
<evidence type="ECO:0000256" key="5">
    <source>
        <dbReference type="ARBA" id="ARBA00022490"/>
    </source>
</evidence>
<feature type="compositionally biased region" description="Low complexity" evidence="16">
    <location>
        <begin position="354"/>
        <end position="375"/>
    </location>
</feature>
<keyword evidence="13 15" id="KW-0460">Magnesium</keyword>
<dbReference type="InterPro" id="IPR014720">
    <property type="entry name" value="dsRBD_dom"/>
</dbReference>
<dbReference type="InterPro" id="IPR000999">
    <property type="entry name" value="RNase_III_dom"/>
</dbReference>
<accession>A0AAJ5NAC8</accession>
<dbReference type="SMART" id="SM00358">
    <property type="entry name" value="DSRM"/>
    <property type="match status" value="1"/>
</dbReference>
<dbReference type="GO" id="GO:0006397">
    <property type="term" value="P:mRNA processing"/>
    <property type="evidence" value="ECO:0007669"/>
    <property type="project" value="UniProtKB-UniRule"/>
</dbReference>
<dbReference type="FunFam" id="3.30.160.20:FF:000003">
    <property type="entry name" value="Ribonuclease 3"/>
    <property type="match status" value="1"/>
</dbReference>
<evidence type="ECO:0000256" key="6">
    <source>
        <dbReference type="ARBA" id="ARBA00022552"/>
    </source>
</evidence>
<evidence type="ECO:0000256" key="2">
    <source>
        <dbReference type="ARBA" id="ARBA00004496"/>
    </source>
</evidence>
<dbReference type="PROSITE" id="PS50142">
    <property type="entry name" value="RNASE_3_2"/>
    <property type="match status" value="1"/>
</dbReference>
<dbReference type="SUPFAM" id="SSF69065">
    <property type="entry name" value="RNase III domain-like"/>
    <property type="match status" value="1"/>
</dbReference>
<reference evidence="19 20" key="1">
    <citation type="submission" date="2017-11" db="EMBL/GenBank/DDBJ databases">
        <authorList>
            <person name="Seth-Smith MB H."/>
        </authorList>
    </citation>
    <scope>NUCLEOTIDE SEQUENCE [LARGE SCALE GENOMIC DNA]</scope>
    <source>
        <strain evidence="19">E</strain>
    </source>
</reference>
<dbReference type="Proteomes" id="UP000268684">
    <property type="component" value="Chromosome I"/>
</dbReference>
<dbReference type="PROSITE" id="PS50137">
    <property type="entry name" value="DS_RBD"/>
    <property type="match status" value="1"/>
</dbReference>
<evidence type="ECO:0000256" key="11">
    <source>
        <dbReference type="ARBA" id="ARBA00022759"/>
    </source>
</evidence>
<keyword evidence="11 15" id="KW-0255">Endonuclease</keyword>
<evidence type="ECO:0000256" key="12">
    <source>
        <dbReference type="ARBA" id="ARBA00022801"/>
    </source>
</evidence>
<evidence type="ECO:0000256" key="4">
    <source>
        <dbReference type="ARBA" id="ARBA00011738"/>
    </source>
</evidence>
<evidence type="ECO:0000256" key="9">
    <source>
        <dbReference type="ARBA" id="ARBA00022722"/>
    </source>
</evidence>
<feature type="compositionally biased region" description="Low complexity" evidence="16">
    <location>
        <begin position="392"/>
        <end position="406"/>
    </location>
</feature>
<dbReference type="Gene3D" id="1.10.1520.10">
    <property type="entry name" value="Ribonuclease III domain"/>
    <property type="match status" value="1"/>
</dbReference>
<dbReference type="GO" id="GO:0006364">
    <property type="term" value="P:rRNA processing"/>
    <property type="evidence" value="ECO:0007669"/>
    <property type="project" value="UniProtKB-UniRule"/>
</dbReference>
<organism evidence="19 20">
    <name type="scientific">Burkholderia stabilis</name>
    <dbReference type="NCBI Taxonomy" id="95485"/>
    <lineage>
        <taxon>Bacteria</taxon>
        <taxon>Pseudomonadati</taxon>
        <taxon>Pseudomonadota</taxon>
        <taxon>Betaproteobacteria</taxon>
        <taxon>Burkholderiales</taxon>
        <taxon>Burkholderiaceae</taxon>
        <taxon>Burkholderia</taxon>
        <taxon>Burkholderia cepacia complex</taxon>
    </lineage>
</organism>
<evidence type="ECO:0000256" key="16">
    <source>
        <dbReference type="SAM" id="MobiDB-lite"/>
    </source>
</evidence>
<evidence type="ECO:0000259" key="17">
    <source>
        <dbReference type="PROSITE" id="PS50137"/>
    </source>
</evidence>
<evidence type="ECO:0000256" key="7">
    <source>
        <dbReference type="ARBA" id="ARBA00022664"/>
    </source>
</evidence>
<evidence type="ECO:0000256" key="10">
    <source>
        <dbReference type="ARBA" id="ARBA00022723"/>
    </source>
</evidence>
<comment type="subunit">
    <text evidence="4 15">Homodimer.</text>
</comment>
<dbReference type="InterPro" id="IPR036389">
    <property type="entry name" value="RNase_III_sf"/>
</dbReference>
<feature type="binding site" evidence="15">
    <location>
        <position position="38"/>
    </location>
    <ligand>
        <name>Mg(2+)</name>
        <dbReference type="ChEBI" id="CHEBI:18420"/>
    </ligand>
</feature>